<evidence type="ECO:0000313" key="2">
    <source>
        <dbReference type="Proteomes" id="UP000195128"/>
    </source>
</evidence>
<protein>
    <submittedName>
        <fullName evidence="1">Uncharacterized protein</fullName>
    </submittedName>
</protein>
<evidence type="ECO:0000313" key="1">
    <source>
        <dbReference type="EMBL" id="OUM06837.1"/>
    </source>
</evidence>
<accession>A0A244EQP3</accession>
<sequence>MLEIELRHDYFQDGVLGGFRVVPDEATARLLARYRLMIRFEQGVFSLLAESADDRLVAYLLDQMQAAPLGFSLVGDQGHFLFITDLPLDWTGVLQLSTGHVKSTAAGPFEMLPILDEQAVIGNSVVATVCVNLHDLLVTGCGTRYVVEFNSRTVHWHYYLINRSEVKLTSPVIVSASGSVFEGPVIMTLPGSEQALHFSSGTEAYPLRQVPDTPFNLVDRLDGFSAGHSAERVLIKGLPTPGLGHLIKSSDPRSSCAVCAMYVYV</sequence>
<gene>
    <name evidence="1" type="ORF">BW686_12945</name>
</gene>
<dbReference type="AlphaFoldDB" id="A0A244EQP3"/>
<dbReference type="Proteomes" id="UP000195128">
    <property type="component" value="Unassembled WGS sequence"/>
</dbReference>
<reference evidence="1 2" key="1">
    <citation type="submission" date="2017-01" db="EMBL/GenBank/DDBJ databases">
        <authorList>
            <person name="Mah S.A."/>
            <person name="Swanson W.J."/>
            <person name="Moy G.W."/>
            <person name="Vacquier V.D."/>
        </authorList>
    </citation>
    <scope>NUCLEOTIDE SEQUENCE [LARGE SCALE GENOMIC DNA]</scope>
    <source>
        <strain evidence="1">PDD-32b-74</strain>
    </source>
</reference>
<name>A0A244EQP3_PSESX</name>
<comment type="caution">
    <text evidence="1">The sequence shown here is derived from an EMBL/GenBank/DDBJ whole genome shotgun (WGS) entry which is preliminary data.</text>
</comment>
<proteinExistence type="predicted"/>
<organism evidence="1 2">
    <name type="scientific">Pseudomonas syringae</name>
    <dbReference type="NCBI Taxonomy" id="317"/>
    <lineage>
        <taxon>Bacteria</taxon>
        <taxon>Pseudomonadati</taxon>
        <taxon>Pseudomonadota</taxon>
        <taxon>Gammaproteobacteria</taxon>
        <taxon>Pseudomonadales</taxon>
        <taxon>Pseudomonadaceae</taxon>
        <taxon>Pseudomonas</taxon>
    </lineage>
</organism>
<dbReference type="EMBL" id="MTSA01000009">
    <property type="protein sequence ID" value="OUM06837.1"/>
    <property type="molecule type" value="Genomic_DNA"/>
</dbReference>
<dbReference type="OrthoDB" id="5855099at2"/>